<dbReference type="InterPro" id="IPR036583">
    <property type="entry name" value="23S_rRNA_IVS_sf"/>
</dbReference>
<dbReference type="AlphaFoldDB" id="A0AB37HPH2"/>
<evidence type="ECO:0000313" key="2">
    <source>
        <dbReference type="Proteomes" id="UP000595512"/>
    </source>
</evidence>
<dbReference type="Gene3D" id="1.20.1440.60">
    <property type="entry name" value="23S rRNA-intervening sequence"/>
    <property type="match status" value="1"/>
</dbReference>
<dbReference type="KEGG" id="hspo:JGZ69_08800"/>
<proteinExistence type="predicted"/>
<name>A0AB37HPH2_9BACI</name>
<accession>A0AB37HPH2</accession>
<protein>
    <recommendedName>
        <fullName evidence="3">Four helix bundle protein</fullName>
    </recommendedName>
</protein>
<dbReference type="Proteomes" id="UP000595512">
    <property type="component" value="Chromosome"/>
</dbReference>
<reference evidence="1 2" key="1">
    <citation type="submission" date="2020-12" db="EMBL/GenBank/DDBJ databases">
        <title>Taxonomic evaluation of the Bacillus sporothermodurans group of bacteria based on whole genome sequences.</title>
        <authorList>
            <person name="Fiedler G."/>
            <person name="Herbstmann A.-D."/>
            <person name="Doll E."/>
            <person name="Wenning M."/>
            <person name="Brinks E."/>
            <person name="Kabisch J."/>
            <person name="Breitenwieser F."/>
            <person name="Lappann M."/>
            <person name="Boehnlein C."/>
            <person name="Franz C."/>
        </authorList>
    </citation>
    <scope>NUCLEOTIDE SEQUENCE [LARGE SCALE GENOMIC DNA]</scope>
    <source>
        <strain evidence="1 2">DSM 10599</strain>
    </source>
</reference>
<evidence type="ECO:0008006" key="3">
    <source>
        <dbReference type="Google" id="ProtNLM"/>
    </source>
</evidence>
<sequence length="123" mass="14545">MRTEVDSFRKLNLYKQALRFTHMVLQYTEQNRDEIGLRECLEIRKQAMEIPKNIATAASEINVKNKYKKLNRSKEAFQTIMGDLKRLGMDKSEKKVIMLSLELLKLFNGYFGMLNRKKNVRRG</sequence>
<evidence type="ECO:0000313" key="1">
    <source>
        <dbReference type="EMBL" id="QQX26856.1"/>
    </source>
</evidence>
<dbReference type="EMBL" id="CP066701">
    <property type="protein sequence ID" value="QQX26856.1"/>
    <property type="molecule type" value="Genomic_DNA"/>
</dbReference>
<dbReference type="RefSeq" id="WP_107920779.1">
    <property type="nucleotide sequence ID" value="NZ_CP066701.1"/>
</dbReference>
<organism evidence="1 2">
    <name type="scientific">Heyndrickxia sporothermodurans</name>
    <dbReference type="NCBI Taxonomy" id="46224"/>
    <lineage>
        <taxon>Bacteria</taxon>
        <taxon>Bacillati</taxon>
        <taxon>Bacillota</taxon>
        <taxon>Bacilli</taxon>
        <taxon>Bacillales</taxon>
        <taxon>Bacillaceae</taxon>
        <taxon>Heyndrickxia</taxon>
    </lineage>
</organism>
<gene>
    <name evidence="1" type="ORF">JGZ69_08800</name>
</gene>
<dbReference type="SUPFAM" id="SSF158446">
    <property type="entry name" value="IVS-encoded protein-like"/>
    <property type="match status" value="1"/>
</dbReference>